<sequence length="354" mass="38111">MTENARGGPDKARGGPDKAGCGLDEAGCEPGKAGCEPDEDGVVVCLHAADGRWREIDDPFGEALARKPAGEGAFVWLALSNPPADRLAELSRVLDLGEALDVADAGADDTLRFDIGTLDRSGARVRTGQLTLVVGAHYVVTVHRGGDGVLAAAAHVLRDHRRRAGADRWAVVRTVVQQVVSGYPAALEAVAGDISALEEQVFSEAPDGSLIGRAHQLKSELVELRRTMVPAQRPLGALAEGEEPDLAQEVRRHLRQLREEVVQSVEQLNGYDDLLNSMVEARMAQISVAQNDDMRKIAAWAALLAAQTVIAGIYGMNFENMPELDWTLGYPAVIALMLAVAVALYWRFRRSGWL</sequence>
<dbReference type="PANTHER" id="PTHR46494">
    <property type="entry name" value="CORA FAMILY METAL ION TRANSPORTER (EUROFUNG)"/>
    <property type="match status" value="1"/>
</dbReference>
<comment type="similarity">
    <text evidence="2">Belongs to the CorA metal ion transporter (MIT) (TC 1.A.35) family.</text>
</comment>
<evidence type="ECO:0000256" key="10">
    <source>
        <dbReference type="ARBA" id="ARBA00034269"/>
    </source>
</evidence>
<keyword evidence="9 13" id="KW-0472">Membrane</keyword>
<dbReference type="SUPFAM" id="SSF144083">
    <property type="entry name" value="Magnesium transport protein CorA, transmembrane region"/>
    <property type="match status" value="1"/>
</dbReference>
<dbReference type="FunFam" id="1.20.58.340:FF:000004">
    <property type="entry name" value="Magnesium transport protein CorA"/>
    <property type="match status" value="1"/>
</dbReference>
<evidence type="ECO:0000256" key="1">
    <source>
        <dbReference type="ARBA" id="ARBA00004651"/>
    </source>
</evidence>
<keyword evidence="8" id="KW-0406">Ion transport</keyword>
<comment type="caution">
    <text evidence="14">The sequence shown here is derived from an EMBL/GenBank/DDBJ whole genome shotgun (WGS) entry which is preliminary data.</text>
</comment>
<proteinExistence type="inferred from homology"/>
<evidence type="ECO:0000313" key="14">
    <source>
        <dbReference type="EMBL" id="GGK33992.1"/>
    </source>
</evidence>
<dbReference type="GO" id="GO:0050897">
    <property type="term" value="F:cobalt ion binding"/>
    <property type="evidence" value="ECO:0007669"/>
    <property type="project" value="TreeGrafter"/>
</dbReference>
<keyword evidence="15" id="KW-1185">Reference proteome</keyword>
<dbReference type="GO" id="GO:0015087">
    <property type="term" value="F:cobalt ion transmembrane transporter activity"/>
    <property type="evidence" value="ECO:0007669"/>
    <property type="project" value="TreeGrafter"/>
</dbReference>
<keyword evidence="6" id="KW-0460">Magnesium</keyword>
<dbReference type="InterPro" id="IPR045861">
    <property type="entry name" value="CorA_cytoplasmic_dom"/>
</dbReference>
<feature type="transmembrane region" description="Helical" evidence="13">
    <location>
        <begin position="297"/>
        <end position="316"/>
    </location>
</feature>
<evidence type="ECO:0000256" key="2">
    <source>
        <dbReference type="ARBA" id="ARBA00009765"/>
    </source>
</evidence>
<feature type="transmembrane region" description="Helical" evidence="13">
    <location>
        <begin position="328"/>
        <end position="348"/>
    </location>
</feature>
<feature type="region of interest" description="Disordered" evidence="12">
    <location>
        <begin position="1"/>
        <end position="21"/>
    </location>
</feature>
<dbReference type="PANTHER" id="PTHR46494:SF1">
    <property type="entry name" value="CORA FAMILY METAL ION TRANSPORTER (EUROFUNG)"/>
    <property type="match status" value="1"/>
</dbReference>
<protein>
    <submittedName>
        <fullName evidence="14">Magnesium transporter CorA</fullName>
    </submittedName>
</protein>
<dbReference type="GO" id="GO:0015095">
    <property type="term" value="F:magnesium ion transmembrane transporter activity"/>
    <property type="evidence" value="ECO:0007669"/>
    <property type="project" value="TreeGrafter"/>
</dbReference>
<comment type="subcellular location">
    <subcellularLocation>
        <location evidence="1">Cell membrane</location>
        <topology evidence="1">Multi-pass membrane protein</topology>
    </subcellularLocation>
</comment>
<evidence type="ECO:0000256" key="13">
    <source>
        <dbReference type="SAM" id="Phobius"/>
    </source>
</evidence>
<dbReference type="GO" id="GO:0005886">
    <property type="term" value="C:plasma membrane"/>
    <property type="evidence" value="ECO:0007669"/>
    <property type="project" value="UniProtKB-SubCell"/>
</dbReference>
<reference evidence="14" key="2">
    <citation type="submission" date="2020-09" db="EMBL/GenBank/DDBJ databases">
        <authorList>
            <person name="Sun Q."/>
            <person name="Ohkuma M."/>
        </authorList>
    </citation>
    <scope>NUCLEOTIDE SEQUENCE</scope>
    <source>
        <strain evidence="14">JCM 3091</strain>
    </source>
</reference>
<dbReference type="SUPFAM" id="SSF143865">
    <property type="entry name" value="CorA soluble domain-like"/>
    <property type="match status" value="1"/>
</dbReference>
<evidence type="ECO:0000256" key="4">
    <source>
        <dbReference type="ARBA" id="ARBA00022475"/>
    </source>
</evidence>
<evidence type="ECO:0000256" key="11">
    <source>
        <dbReference type="ARBA" id="ARBA00045497"/>
    </source>
</evidence>
<evidence type="ECO:0000256" key="9">
    <source>
        <dbReference type="ARBA" id="ARBA00023136"/>
    </source>
</evidence>
<keyword evidence="3" id="KW-0813">Transport</keyword>
<dbReference type="InterPro" id="IPR045863">
    <property type="entry name" value="CorA_TM1_TM2"/>
</dbReference>
<evidence type="ECO:0000256" key="8">
    <source>
        <dbReference type="ARBA" id="ARBA00023065"/>
    </source>
</evidence>
<dbReference type="Pfam" id="PF01544">
    <property type="entry name" value="CorA"/>
    <property type="match status" value="1"/>
</dbReference>
<dbReference type="GO" id="GO:0000287">
    <property type="term" value="F:magnesium ion binding"/>
    <property type="evidence" value="ECO:0007669"/>
    <property type="project" value="TreeGrafter"/>
</dbReference>
<organism evidence="14 15">
    <name type="scientific">Pilimelia terevasa</name>
    <dbReference type="NCBI Taxonomy" id="53372"/>
    <lineage>
        <taxon>Bacteria</taxon>
        <taxon>Bacillati</taxon>
        <taxon>Actinomycetota</taxon>
        <taxon>Actinomycetes</taxon>
        <taxon>Micromonosporales</taxon>
        <taxon>Micromonosporaceae</taxon>
        <taxon>Pilimelia</taxon>
    </lineage>
</organism>
<keyword evidence="4" id="KW-1003">Cell membrane</keyword>
<name>A0A8J3FJK9_9ACTN</name>
<comment type="function">
    <text evidence="11">Mediates influx of magnesium ions. Alternates between open and closed states. Activated by low cytoplasmic Mg(2+) levels. Inactive when cytoplasmic Mg(2+) levels are high.</text>
</comment>
<dbReference type="Gene3D" id="1.20.58.340">
    <property type="entry name" value="Magnesium transport protein CorA, transmembrane region"/>
    <property type="match status" value="2"/>
</dbReference>
<evidence type="ECO:0000256" key="3">
    <source>
        <dbReference type="ARBA" id="ARBA00022448"/>
    </source>
</evidence>
<keyword evidence="7 13" id="KW-1133">Transmembrane helix</keyword>
<keyword evidence="5 13" id="KW-0812">Transmembrane</keyword>
<reference evidence="14" key="1">
    <citation type="journal article" date="2014" name="Int. J. Syst. Evol. Microbiol.">
        <title>Complete genome sequence of Corynebacterium casei LMG S-19264T (=DSM 44701T), isolated from a smear-ripened cheese.</title>
        <authorList>
            <consortium name="US DOE Joint Genome Institute (JGI-PGF)"/>
            <person name="Walter F."/>
            <person name="Albersmeier A."/>
            <person name="Kalinowski J."/>
            <person name="Ruckert C."/>
        </authorList>
    </citation>
    <scope>NUCLEOTIDE SEQUENCE</scope>
    <source>
        <strain evidence="14">JCM 3091</strain>
    </source>
</reference>
<dbReference type="Proteomes" id="UP000662200">
    <property type="component" value="Unassembled WGS sequence"/>
</dbReference>
<dbReference type="AlphaFoldDB" id="A0A8J3FJK9"/>
<evidence type="ECO:0000256" key="12">
    <source>
        <dbReference type="SAM" id="MobiDB-lite"/>
    </source>
</evidence>
<dbReference type="EMBL" id="BMQC01000009">
    <property type="protein sequence ID" value="GGK33992.1"/>
    <property type="molecule type" value="Genomic_DNA"/>
</dbReference>
<evidence type="ECO:0000256" key="5">
    <source>
        <dbReference type="ARBA" id="ARBA00022692"/>
    </source>
</evidence>
<evidence type="ECO:0000313" key="15">
    <source>
        <dbReference type="Proteomes" id="UP000662200"/>
    </source>
</evidence>
<comment type="catalytic activity">
    <reaction evidence="10">
        <text>Mg(2+)(in) = Mg(2+)(out)</text>
        <dbReference type="Rhea" id="RHEA:29827"/>
        <dbReference type="ChEBI" id="CHEBI:18420"/>
    </reaction>
</comment>
<evidence type="ECO:0000256" key="7">
    <source>
        <dbReference type="ARBA" id="ARBA00022989"/>
    </source>
</evidence>
<accession>A0A8J3FJK9</accession>
<evidence type="ECO:0000256" key="6">
    <source>
        <dbReference type="ARBA" id="ARBA00022842"/>
    </source>
</evidence>
<gene>
    <name evidence="14" type="ORF">GCM10010124_28240</name>
</gene>
<dbReference type="InterPro" id="IPR002523">
    <property type="entry name" value="MgTranspt_CorA/ZnTranspt_ZntB"/>
</dbReference>
<dbReference type="RefSeq" id="WP_189114778.1">
    <property type="nucleotide sequence ID" value="NZ_BMQC01000009.1"/>
</dbReference>